<accession>A0AAJ7SZL9</accession>
<keyword evidence="6 12" id="KW-1133">Transmembrane helix</keyword>
<keyword evidence="2 12" id="KW-0812">Transmembrane</keyword>
<sequence>MGPSLMQLLLLLLLRPCAGDPGELGEHYKREHSLVKPYQGAGSGSMALWDMAGSTMVTSQYVRLTPDQQSKQGALWNRVPCYLLDWELHVQFKVHGHGKKNLHGDGLALWYTMDRMQLGSVFGNKENFRGLGIFLDTYYNEGKKHERVFPYISVMVNNGSLRYEHEKDGSSTEVAGCAAALRNVNHDTFLSVRYSAQRLTIKVDVDDKGEWRDCVDVPGVRLPTGYYFGASSATGDLSDNHDIVSMKVYELSVEHTLEEMQFDWSSVEPSAEFPHHARLSDEPSYRNEPLSGIKVFLLVFFGLIGIVICAVVAVIVLQKRQEQSRKRFY</sequence>
<evidence type="ECO:0000256" key="12">
    <source>
        <dbReference type="SAM" id="Phobius"/>
    </source>
</evidence>
<dbReference type="InterPro" id="IPR013320">
    <property type="entry name" value="ConA-like_dom_sf"/>
</dbReference>
<evidence type="ECO:0000256" key="5">
    <source>
        <dbReference type="ARBA" id="ARBA00022734"/>
    </source>
</evidence>
<evidence type="ECO:0000259" key="14">
    <source>
        <dbReference type="PROSITE" id="PS51328"/>
    </source>
</evidence>
<evidence type="ECO:0000313" key="15">
    <source>
        <dbReference type="Proteomes" id="UP001318040"/>
    </source>
</evidence>
<protein>
    <submittedName>
        <fullName evidence="16">Vesicular integral-membrane protein VIP36-like isoform X2</fullName>
    </submittedName>
</protein>
<keyword evidence="8 12" id="KW-0472">Membrane</keyword>
<dbReference type="PANTHER" id="PTHR12223:SF36">
    <property type="entry name" value="VESICULAR INTEGRAL-MEMBRANE PROTEIN VIP36"/>
    <property type="match status" value="1"/>
</dbReference>
<keyword evidence="9" id="KW-1015">Disulfide bond</keyword>
<dbReference type="InterPro" id="IPR005052">
    <property type="entry name" value="Lectin_leg"/>
</dbReference>
<name>A0AAJ7SZL9_PETMA</name>
<dbReference type="FunFam" id="2.60.120.200:FF:000017">
    <property type="entry name" value="Vesicular integral-membrane protein VIP36"/>
    <property type="match status" value="1"/>
</dbReference>
<dbReference type="GO" id="GO:0005537">
    <property type="term" value="F:D-mannose binding"/>
    <property type="evidence" value="ECO:0007669"/>
    <property type="project" value="TreeGrafter"/>
</dbReference>
<evidence type="ECO:0000256" key="3">
    <source>
        <dbReference type="ARBA" id="ARBA00022723"/>
    </source>
</evidence>
<feature type="chain" id="PRO_5042513875" evidence="13">
    <location>
        <begin position="20"/>
        <end position="329"/>
    </location>
</feature>
<dbReference type="SUPFAM" id="SSF49899">
    <property type="entry name" value="Concanavalin A-like lectins/glucanases"/>
    <property type="match status" value="1"/>
</dbReference>
<dbReference type="GO" id="GO:0006888">
    <property type="term" value="P:endoplasmic reticulum to Golgi vesicle-mediated transport"/>
    <property type="evidence" value="ECO:0007669"/>
    <property type="project" value="TreeGrafter"/>
</dbReference>
<feature type="domain" description="L-type lectin-like" evidence="14">
    <location>
        <begin position="26"/>
        <end position="251"/>
    </location>
</feature>
<dbReference type="PROSITE" id="PS51328">
    <property type="entry name" value="L_LECTIN_LIKE"/>
    <property type="match status" value="1"/>
</dbReference>
<keyword evidence="4 13" id="KW-0732">Signal</keyword>
<evidence type="ECO:0000256" key="4">
    <source>
        <dbReference type="ARBA" id="ARBA00022729"/>
    </source>
</evidence>
<dbReference type="InterPro" id="IPR051136">
    <property type="entry name" value="Intracellular_Lectin-GPT"/>
</dbReference>
<dbReference type="GO" id="GO:0005789">
    <property type="term" value="C:endoplasmic reticulum membrane"/>
    <property type="evidence" value="ECO:0007669"/>
    <property type="project" value="TreeGrafter"/>
</dbReference>
<keyword evidence="5" id="KW-0430">Lectin</keyword>
<dbReference type="RefSeq" id="XP_032808404.1">
    <property type="nucleotide sequence ID" value="XM_032952513.1"/>
</dbReference>
<organism evidence="15 16">
    <name type="scientific">Petromyzon marinus</name>
    <name type="common">Sea lamprey</name>
    <dbReference type="NCBI Taxonomy" id="7757"/>
    <lineage>
        <taxon>Eukaryota</taxon>
        <taxon>Metazoa</taxon>
        <taxon>Chordata</taxon>
        <taxon>Craniata</taxon>
        <taxon>Vertebrata</taxon>
        <taxon>Cyclostomata</taxon>
        <taxon>Hyperoartia</taxon>
        <taxon>Petromyzontiformes</taxon>
        <taxon>Petromyzontidae</taxon>
        <taxon>Petromyzon</taxon>
    </lineage>
</organism>
<dbReference type="Proteomes" id="UP001318040">
    <property type="component" value="Chromosome 11"/>
</dbReference>
<keyword evidence="3" id="KW-0479">Metal-binding</keyword>
<feature type="signal peptide" evidence="13">
    <location>
        <begin position="1"/>
        <end position="19"/>
    </location>
</feature>
<dbReference type="Pfam" id="PF03388">
    <property type="entry name" value="Lectin_leg-like"/>
    <property type="match status" value="1"/>
</dbReference>
<evidence type="ECO:0000256" key="11">
    <source>
        <dbReference type="ARBA" id="ARBA00046288"/>
    </source>
</evidence>
<dbReference type="GO" id="GO:0030134">
    <property type="term" value="C:COPII-coated ER to Golgi transport vesicle"/>
    <property type="evidence" value="ECO:0007669"/>
    <property type="project" value="TreeGrafter"/>
</dbReference>
<dbReference type="AlphaFoldDB" id="A0AAJ7SZL9"/>
<evidence type="ECO:0000256" key="6">
    <source>
        <dbReference type="ARBA" id="ARBA00022989"/>
    </source>
</evidence>
<feature type="transmembrane region" description="Helical" evidence="12">
    <location>
        <begin position="295"/>
        <end position="317"/>
    </location>
</feature>
<reference evidence="16" key="1">
    <citation type="submission" date="2025-08" db="UniProtKB">
        <authorList>
            <consortium name="RefSeq"/>
        </authorList>
    </citation>
    <scope>IDENTIFICATION</scope>
    <source>
        <tissue evidence="16">Sperm</tissue>
    </source>
</reference>
<evidence type="ECO:0000256" key="9">
    <source>
        <dbReference type="ARBA" id="ARBA00023157"/>
    </source>
</evidence>
<proteinExistence type="predicted"/>
<dbReference type="Gene3D" id="2.60.120.200">
    <property type="match status" value="1"/>
</dbReference>
<evidence type="ECO:0000313" key="16">
    <source>
        <dbReference type="RefSeq" id="XP_032808404.1"/>
    </source>
</evidence>
<gene>
    <name evidence="16" type="primary">LOC116941419</name>
</gene>
<evidence type="ECO:0000256" key="1">
    <source>
        <dbReference type="ARBA" id="ARBA00004194"/>
    </source>
</evidence>
<dbReference type="GeneID" id="116941419"/>
<keyword evidence="7" id="KW-0333">Golgi apparatus</keyword>
<dbReference type="GO" id="GO:0005793">
    <property type="term" value="C:endoplasmic reticulum-Golgi intermediate compartment"/>
    <property type="evidence" value="ECO:0007669"/>
    <property type="project" value="TreeGrafter"/>
</dbReference>
<keyword evidence="10" id="KW-0325">Glycoprotein</keyword>
<dbReference type="GO" id="GO:0000139">
    <property type="term" value="C:Golgi membrane"/>
    <property type="evidence" value="ECO:0007669"/>
    <property type="project" value="UniProtKB-SubCell"/>
</dbReference>
<evidence type="ECO:0000256" key="10">
    <source>
        <dbReference type="ARBA" id="ARBA00023180"/>
    </source>
</evidence>
<dbReference type="GO" id="GO:0046872">
    <property type="term" value="F:metal ion binding"/>
    <property type="evidence" value="ECO:0007669"/>
    <property type="project" value="UniProtKB-KW"/>
</dbReference>
<evidence type="ECO:0000256" key="7">
    <source>
        <dbReference type="ARBA" id="ARBA00023034"/>
    </source>
</evidence>
<evidence type="ECO:0000256" key="13">
    <source>
        <dbReference type="SAM" id="SignalP"/>
    </source>
</evidence>
<comment type="subcellular location">
    <subcellularLocation>
        <location evidence="11">Endomembrane system</location>
        <topology evidence="11">Single-pass type I membrane protein</topology>
    </subcellularLocation>
    <subcellularLocation>
        <location evidence="1">Golgi apparatus membrane</location>
        <topology evidence="1">Single-pass membrane protein</topology>
    </subcellularLocation>
</comment>
<evidence type="ECO:0000256" key="8">
    <source>
        <dbReference type="ARBA" id="ARBA00023136"/>
    </source>
</evidence>
<dbReference type="PANTHER" id="PTHR12223">
    <property type="entry name" value="VESICULAR MANNOSE-BINDING LECTIN"/>
    <property type="match status" value="1"/>
</dbReference>
<evidence type="ECO:0000256" key="2">
    <source>
        <dbReference type="ARBA" id="ARBA00022692"/>
    </source>
</evidence>
<keyword evidence="15" id="KW-1185">Reference proteome</keyword>